<dbReference type="eggNOG" id="COG0457">
    <property type="taxonomic scope" value="Bacteria"/>
</dbReference>
<dbReference type="HOGENOM" id="CLU_099067_0_0_10"/>
<evidence type="ECO:0008006" key="4">
    <source>
        <dbReference type="Google" id="ProtNLM"/>
    </source>
</evidence>
<dbReference type="SUPFAM" id="SSF48452">
    <property type="entry name" value="TPR-like"/>
    <property type="match status" value="1"/>
</dbReference>
<dbReference type="Proteomes" id="UP000002945">
    <property type="component" value="Unassembled WGS sequence"/>
</dbReference>
<keyword evidence="1" id="KW-0472">Membrane</keyword>
<dbReference type="AlphaFoldDB" id="A9E7Y6"/>
<keyword evidence="1" id="KW-0812">Transmembrane</keyword>
<protein>
    <recommendedName>
        <fullName evidence="4">Tetratricopeptide repeat protein</fullName>
    </recommendedName>
</protein>
<organism evidence="2 3">
    <name type="scientific">Kordia algicida OT-1</name>
    <dbReference type="NCBI Taxonomy" id="391587"/>
    <lineage>
        <taxon>Bacteria</taxon>
        <taxon>Pseudomonadati</taxon>
        <taxon>Bacteroidota</taxon>
        <taxon>Flavobacteriia</taxon>
        <taxon>Flavobacteriales</taxon>
        <taxon>Flavobacteriaceae</taxon>
        <taxon>Kordia</taxon>
    </lineage>
</organism>
<dbReference type="InterPro" id="IPR011990">
    <property type="entry name" value="TPR-like_helical_dom_sf"/>
</dbReference>
<accession>A9E7Y6</accession>
<dbReference type="EMBL" id="ABIB01000012">
    <property type="protein sequence ID" value="EDP94946.1"/>
    <property type="molecule type" value="Genomic_DNA"/>
</dbReference>
<dbReference type="OrthoDB" id="979271at2"/>
<keyword evidence="3" id="KW-1185">Reference proteome</keyword>
<evidence type="ECO:0000313" key="3">
    <source>
        <dbReference type="Proteomes" id="UP000002945"/>
    </source>
</evidence>
<dbReference type="RefSeq" id="WP_007094369.1">
    <property type="nucleotide sequence ID" value="NZ_CP142125.1"/>
</dbReference>
<reference evidence="2 3" key="1">
    <citation type="journal article" date="2011" name="J. Bacteriol.">
        <title>Genome sequence of the algicidal bacterium Kordia algicida OT-1.</title>
        <authorList>
            <person name="Lee H.S."/>
            <person name="Kang S.G."/>
            <person name="Kwon K.K."/>
            <person name="Lee J.H."/>
            <person name="Kim S.J."/>
        </authorList>
    </citation>
    <scope>NUCLEOTIDE SEQUENCE [LARGE SCALE GENOMIC DNA]</scope>
    <source>
        <strain evidence="2 3">OT-1</strain>
    </source>
</reference>
<feature type="transmembrane region" description="Helical" evidence="1">
    <location>
        <begin position="82"/>
        <end position="100"/>
    </location>
</feature>
<name>A9E7Y6_9FLAO</name>
<gene>
    <name evidence="2" type="ORF">KAOT1_09034</name>
</gene>
<keyword evidence="1" id="KW-1133">Transmembrane helix</keyword>
<evidence type="ECO:0000256" key="1">
    <source>
        <dbReference type="SAM" id="Phobius"/>
    </source>
</evidence>
<comment type="caution">
    <text evidence="2">The sequence shown here is derived from an EMBL/GenBank/DDBJ whole genome shotgun (WGS) entry which is preliminary data.</text>
</comment>
<dbReference type="STRING" id="391587.KAOT1_09034"/>
<sequence>MENEELIQKYIQGTLDEVEQKQFDTLLKSNPEFANAVAEFKNVHAAISSHEKDQLKSHLQTFEATQEASEATEKPSRSYKRLAIAIVLLLFFGLLGNYIIQQANTNEILYATYFEPYPNALQPVTRGPSDGMLLTEATRAYEAKNYEEAIKTFDLIQAGLDNPDVEISFYKAMSLLNLGKEKEALDILREIKHQKTRFTPQIYWYGALIHVKFDENEKALKALNYLDEIQTTYKAKQRAILKAKLE</sequence>
<dbReference type="Gene3D" id="1.25.40.10">
    <property type="entry name" value="Tetratricopeptide repeat domain"/>
    <property type="match status" value="1"/>
</dbReference>
<evidence type="ECO:0000313" key="2">
    <source>
        <dbReference type="EMBL" id="EDP94946.1"/>
    </source>
</evidence>
<proteinExistence type="predicted"/>